<evidence type="ECO:0000256" key="1">
    <source>
        <dbReference type="SAM" id="MobiDB-lite"/>
    </source>
</evidence>
<proteinExistence type="predicted"/>
<sequence>MSGDFALLRRFDPAGLRAAAEGWRRLSAAAEDANGLHRHRVNGPLRGHWQGRDADSAFFTMESTEQKLEIVRVEAESAALVLNTVADRMDQARTNLSNALQRADEWNLPVADDGTVGLPPQAAPDRHDPDAREERQGQVVLRDQVQDRIHAALAAAREASDQGARALGRLGADILARPRVFGAAAESAQDVQDVAKDLGLAAPYIPENKDPRQSAEWWKSLTPEQQQNYTALHPEEIGRLDGLPSTVRDRANRLVLEQQLDALKAGDARGSGMTADEYHQRETSLRVLKEKLDQRDGADQQHRLLLLGLDPRGDGKAIVSTGNPDTADHTAVLVPGTGTTVKEMPGQIDRINKLQDSAKDAGRSGETVAVVSWLGYDAPEVSASVMTPGRAEGGAEDMRRFTGGLRVSEGDHRSHLTVIGHSYGTTAVGAAAAGGQGLQADDIVAIASPGMSTDNAANLHVDPDHFWAGTAADDNISLATGLTLGPDPTLGAFGGRTIRIDTSGHSGYWDPDSESLANQGRIIAGMTPSTVDNHRGEPGAIVSGL</sequence>
<name>A0A8G1UAX7_9ACTN</name>
<feature type="domain" description="DUF1023" evidence="2">
    <location>
        <begin position="310"/>
        <end position="477"/>
    </location>
</feature>
<feature type="region of interest" description="Disordered" evidence="1">
    <location>
        <begin position="111"/>
        <end position="137"/>
    </location>
</feature>
<dbReference type="EMBL" id="RJVJ01000002">
    <property type="protein sequence ID" value="ROR37393.1"/>
    <property type="molecule type" value="Genomic_DNA"/>
</dbReference>
<dbReference type="AlphaFoldDB" id="A0A8G1UAX7"/>
<keyword evidence="3" id="KW-0378">Hydrolase</keyword>
<dbReference type="InterPro" id="IPR010427">
    <property type="entry name" value="DUF1023"/>
</dbReference>
<comment type="caution">
    <text evidence="3">The sequence shown here is derived from an EMBL/GenBank/DDBJ whole genome shotgun (WGS) entry which is preliminary data.</text>
</comment>
<gene>
    <name evidence="3" type="ORF">EDD39_5533</name>
</gene>
<evidence type="ECO:0000259" key="2">
    <source>
        <dbReference type="Pfam" id="PF06259"/>
    </source>
</evidence>
<reference evidence="3 4" key="1">
    <citation type="submission" date="2018-11" db="EMBL/GenBank/DDBJ databases">
        <title>Sequencing the genomes of 1000 actinobacteria strains.</title>
        <authorList>
            <person name="Klenk H.-P."/>
        </authorList>
    </citation>
    <scope>NUCLEOTIDE SEQUENCE [LARGE SCALE GENOMIC DNA]</scope>
    <source>
        <strain evidence="3 4">DSM 44780</strain>
    </source>
</reference>
<accession>A0A8G1UAX7</accession>
<dbReference type="RefSeq" id="WP_162870228.1">
    <property type="nucleotide sequence ID" value="NZ_RJVJ01000002.1"/>
</dbReference>
<evidence type="ECO:0000313" key="4">
    <source>
        <dbReference type="Proteomes" id="UP000267408"/>
    </source>
</evidence>
<organism evidence="3 4">
    <name type="scientific">Kitasatospora cineracea</name>
    <dbReference type="NCBI Taxonomy" id="88074"/>
    <lineage>
        <taxon>Bacteria</taxon>
        <taxon>Bacillati</taxon>
        <taxon>Actinomycetota</taxon>
        <taxon>Actinomycetes</taxon>
        <taxon>Kitasatosporales</taxon>
        <taxon>Streptomycetaceae</taxon>
        <taxon>Kitasatospora</taxon>
    </lineage>
</organism>
<evidence type="ECO:0000313" key="3">
    <source>
        <dbReference type="EMBL" id="ROR37393.1"/>
    </source>
</evidence>
<dbReference type="GO" id="GO:0016787">
    <property type="term" value="F:hydrolase activity"/>
    <property type="evidence" value="ECO:0007669"/>
    <property type="project" value="UniProtKB-KW"/>
</dbReference>
<dbReference type="Pfam" id="PF06259">
    <property type="entry name" value="Abhydrolase_8"/>
    <property type="match status" value="1"/>
</dbReference>
<feature type="compositionally biased region" description="Basic and acidic residues" evidence="1">
    <location>
        <begin position="124"/>
        <end position="136"/>
    </location>
</feature>
<dbReference type="Proteomes" id="UP000267408">
    <property type="component" value="Unassembled WGS sequence"/>
</dbReference>
<protein>
    <submittedName>
        <fullName evidence="3">Alpha/beta hydrolase family protein</fullName>
    </submittedName>
</protein>